<sequence>MSVEEFREKILGAWQLLSYRAEPVNGDEPIYPFTKNAQGIVIYSYDGYLSAQLMAPGRVPFHTSDRLAGTEKELADGLRTYMAYSGKFSVYRGLDGHPRLLHGMQVSSFPNWIGDTQERVAKIEGDILILSPADPVSLAGKIVRPVLQLRKL</sequence>
<dbReference type="InterPro" id="IPR024311">
    <property type="entry name" value="Lipocalin-like"/>
</dbReference>
<dbReference type="EMBL" id="KN832902">
    <property type="protein sequence ID" value="KIM92926.1"/>
    <property type="molecule type" value="Genomic_DNA"/>
</dbReference>
<dbReference type="Pfam" id="PF13924">
    <property type="entry name" value="Lipocalin_5"/>
    <property type="match status" value="1"/>
</dbReference>
<accession>A0A0C3GR06</accession>
<dbReference type="AlphaFoldDB" id="A0A0C3GR06"/>
<evidence type="ECO:0000313" key="3">
    <source>
        <dbReference type="Proteomes" id="UP000054321"/>
    </source>
</evidence>
<organism evidence="2 3">
    <name type="scientific">Oidiodendron maius (strain Zn)</name>
    <dbReference type="NCBI Taxonomy" id="913774"/>
    <lineage>
        <taxon>Eukaryota</taxon>
        <taxon>Fungi</taxon>
        <taxon>Dikarya</taxon>
        <taxon>Ascomycota</taxon>
        <taxon>Pezizomycotina</taxon>
        <taxon>Leotiomycetes</taxon>
        <taxon>Leotiomycetes incertae sedis</taxon>
        <taxon>Myxotrichaceae</taxon>
        <taxon>Oidiodendron</taxon>
    </lineage>
</organism>
<reference evidence="3" key="2">
    <citation type="submission" date="2015-01" db="EMBL/GenBank/DDBJ databases">
        <title>Evolutionary Origins and Diversification of the Mycorrhizal Mutualists.</title>
        <authorList>
            <consortium name="DOE Joint Genome Institute"/>
            <consortium name="Mycorrhizal Genomics Consortium"/>
            <person name="Kohler A."/>
            <person name="Kuo A."/>
            <person name="Nagy L.G."/>
            <person name="Floudas D."/>
            <person name="Copeland A."/>
            <person name="Barry K.W."/>
            <person name="Cichocki N."/>
            <person name="Veneault-Fourrey C."/>
            <person name="LaButti K."/>
            <person name="Lindquist E.A."/>
            <person name="Lipzen A."/>
            <person name="Lundell T."/>
            <person name="Morin E."/>
            <person name="Murat C."/>
            <person name="Riley R."/>
            <person name="Ohm R."/>
            <person name="Sun H."/>
            <person name="Tunlid A."/>
            <person name="Henrissat B."/>
            <person name="Grigoriev I.V."/>
            <person name="Hibbett D.S."/>
            <person name="Martin F."/>
        </authorList>
    </citation>
    <scope>NUCLEOTIDE SEQUENCE [LARGE SCALE GENOMIC DNA]</scope>
    <source>
        <strain evidence="3">Zn</strain>
    </source>
</reference>
<keyword evidence="3" id="KW-1185">Reference proteome</keyword>
<dbReference type="OrthoDB" id="3904217at2759"/>
<protein>
    <recommendedName>
        <fullName evidence="1">Lipocalin-like domain-containing protein</fullName>
    </recommendedName>
</protein>
<proteinExistence type="predicted"/>
<evidence type="ECO:0000259" key="1">
    <source>
        <dbReference type="Pfam" id="PF13924"/>
    </source>
</evidence>
<gene>
    <name evidence="2" type="ORF">OIDMADRAFT_62050</name>
</gene>
<feature type="domain" description="Lipocalin-like" evidence="1">
    <location>
        <begin position="12"/>
        <end position="137"/>
    </location>
</feature>
<name>A0A0C3GR06_OIDMZ</name>
<dbReference type="HOGENOM" id="CLU_109259_2_1_1"/>
<dbReference type="InParanoid" id="A0A0C3GR06"/>
<dbReference type="Proteomes" id="UP000054321">
    <property type="component" value="Unassembled WGS sequence"/>
</dbReference>
<evidence type="ECO:0000313" key="2">
    <source>
        <dbReference type="EMBL" id="KIM92926.1"/>
    </source>
</evidence>
<reference evidence="2 3" key="1">
    <citation type="submission" date="2014-04" db="EMBL/GenBank/DDBJ databases">
        <authorList>
            <consortium name="DOE Joint Genome Institute"/>
            <person name="Kuo A."/>
            <person name="Martino E."/>
            <person name="Perotto S."/>
            <person name="Kohler A."/>
            <person name="Nagy L.G."/>
            <person name="Floudas D."/>
            <person name="Copeland A."/>
            <person name="Barry K.W."/>
            <person name="Cichocki N."/>
            <person name="Veneault-Fourrey C."/>
            <person name="LaButti K."/>
            <person name="Lindquist E.A."/>
            <person name="Lipzen A."/>
            <person name="Lundell T."/>
            <person name="Morin E."/>
            <person name="Murat C."/>
            <person name="Sun H."/>
            <person name="Tunlid A."/>
            <person name="Henrissat B."/>
            <person name="Grigoriev I.V."/>
            <person name="Hibbett D.S."/>
            <person name="Martin F."/>
            <person name="Nordberg H.P."/>
            <person name="Cantor M.N."/>
            <person name="Hua S.X."/>
        </authorList>
    </citation>
    <scope>NUCLEOTIDE SEQUENCE [LARGE SCALE GENOMIC DNA]</scope>
    <source>
        <strain evidence="2 3">Zn</strain>
    </source>
</reference>